<comment type="caution">
    <text evidence="2">The sequence shown here is derived from an EMBL/GenBank/DDBJ whole genome shotgun (WGS) entry which is preliminary data.</text>
</comment>
<keyword evidence="3" id="KW-1185">Reference proteome</keyword>
<dbReference type="InterPro" id="IPR041413">
    <property type="entry name" value="MLTR_LBD"/>
</dbReference>
<accession>A0ABP8E4Y6</accession>
<dbReference type="EMBL" id="BAABAU010000004">
    <property type="protein sequence ID" value="GAA4267131.1"/>
    <property type="molecule type" value="Genomic_DNA"/>
</dbReference>
<dbReference type="PANTHER" id="PTHR35010">
    <property type="entry name" value="BLL4672 PROTEIN-RELATED"/>
    <property type="match status" value="1"/>
</dbReference>
<dbReference type="PROSITE" id="PS50943">
    <property type="entry name" value="HTH_CROC1"/>
    <property type="match status" value="1"/>
</dbReference>
<feature type="domain" description="HTH cro/C1-type" evidence="1">
    <location>
        <begin position="41"/>
        <end position="91"/>
    </location>
</feature>
<dbReference type="Proteomes" id="UP001501594">
    <property type="component" value="Unassembled WGS sequence"/>
</dbReference>
<dbReference type="Gene3D" id="3.30.450.180">
    <property type="match status" value="1"/>
</dbReference>
<organism evidence="2 3">
    <name type="scientific">Frondihabitans peucedani</name>
    <dbReference type="NCBI Taxonomy" id="598626"/>
    <lineage>
        <taxon>Bacteria</taxon>
        <taxon>Bacillati</taxon>
        <taxon>Actinomycetota</taxon>
        <taxon>Actinomycetes</taxon>
        <taxon>Micrococcales</taxon>
        <taxon>Microbacteriaceae</taxon>
        <taxon>Frondihabitans</taxon>
    </lineage>
</organism>
<evidence type="ECO:0000259" key="1">
    <source>
        <dbReference type="PROSITE" id="PS50943"/>
    </source>
</evidence>
<dbReference type="InterPro" id="IPR010982">
    <property type="entry name" value="Lambda_DNA-bd_dom_sf"/>
</dbReference>
<reference evidence="3" key="1">
    <citation type="journal article" date="2019" name="Int. J. Syst. Evol. Microbiol.">
        <title>The Global Catalogue of Microorganisms (GCM) 10K type strain sequencing project: providing services to taxonomists for standard genome sequencing and annotation.</title>
        <authorList>
            <consortium name="The Broad Institute Genomics Platform"/>
            <consortium name="The Broad Institute Genome Sequencing Center for Infectious Disease"/>
            <person name="Wu L."/>
            <person name="Ma J."/>
        </authorList>
    </citation>
    <scope>NUCLEOTIDE SEQUENCE [LARGE SCALE GENOMIC DNA]</scope>
    <source>
        <strain evidence="3">JCM 17442</strain>
    </source>
</reference>
<protein>
    <submittedName>
        <fullName evidence="2">Helix-turn-helix transcriptional regulator</fullName>
    </submittedName>
</protein>
<dbReference type="Pfam" id="PF17765">
    <property type="entry name" value="MLTR_LBD"/>
    <property type="match status" value="1"/>
</dbReference>
<gene>
    <name evidence="2" type="ORF">GCM10022256_27430</name>
</gene>
<dbReference type="SUPFAM" id="SSF47413">
    <property type="entry name" value="lambda repressor-like DNA-binding domains"/>
    <property type="match status" value="1"/>
</dbReference>
<proteinExistence type="predicted"/>
<evidence type="ECO:0000313" key="2">
    <source>
        <dbReference type="EMBL" id="GAA4267131.1"/>
    </source>
</evidence>
<dbReference type="InterPro" id="IPR001387">
    <property type="entry name" value="Cro/C1-type_HTH"/>
</dbReference>
<evidence type="ECO:0000313" key="3">
    <source>
        <dbReference type="Proteomes" id="UP001501594"/>
    </source>
</evidence>
<dbReference type="PANTHER" id="PTHR35010:SF2">
    <property type="entry name" value="BLL4672 PROTEIN"/>
    <property type="match status" value="1"/>
</dbReference>
<dbReference type="SMART" id="SM00530">
    <property type="entry name" value="HTH_XRE"/>
    <property type="match status" value="1"/>
</dbReference>
<dbReference type="CDD" id="cd00093">
    <property type="entry name" value="HTH_XRE"/>
    <property type="match status" value="1"/>
</dbReference>
<dbReference type="Gene3D" id="1.10.260.40">
    <property type="entry name" value="lambda repressor-like DNA-binding domains"/>
    <property type="match status" value="1"/>
</dbReference>
<sequence>MDGMDDDASAGRLGDYLRARRDLVAPQQVGIPAQPNRRVPGLRREEVAMLAGISGDYYLRLERGRDDNPSPQVLESLARVFQLDGVETEYLLGLGTHRPRPRRTRRVDRVPARLHHLLAALDVPAFLESRSFDVLASNPLAEVLSPRLVPGRNRLRDLLLDPEEREFHEDWEAAAADSVAAFRSTIGDDVDDARVVELVGELSISSARFRSLWARQDVRRLVGGTATVHHPAVGDLTLNREKLPVGELLVVLYYPDEGSDAAERLRLLASLAGGLPEGRARAAESPAAPEHGDS</sequence>
<dbReference type="Pfam" id="PF13560">
    <property type="entry name" value="HTH_31"/>
    <property type="match status" value="1"/>
</dbReference>
<name>A0ABP8E4Y6_9MICO</name>